<dbReference type="InterPro" id="IPR017441">
    <property type="entry name" value="Protein_kinase_ATP_BS"/>
</dbReference>
<dbReference type="PROSITE" id="PS00108">
    <property type="entry name" value="PROTEIN_KINASE_ST"/>
    <property type="match status" value="1"/>
</dbReference>
<feature type="compositionally biased region" description="Low complexity" evidence="7">
    <location>
        <begin position="1128"/>
        <end position="1143"/>
    </location>
</feature>
<dbReference type="OrthoDB" id="193931at2759"/>
<feature type="compositionally biased region" description="Polar residues" evidence="7">
    <location>
        <begin position="685"/>
        <end position="694"/>
    </location>
</feature>
<feature type="compositionally biased region" description="Polar residues" evidence="7">
    <location>
        <begin position="1144"/>
        <end position="1161"/>
    </location>
</feature>
<feature type="compositionally biased region" description="Polar residues" evidence="7">
    <location>
        <begin position="368"/>
        <end position="383"/>
    </location>
</feature>
<feature type="region of interest" description="Disordered" evidence="7">
    <location>
        <begin position="1"/>
        <end position="20"/>
    </location>
</feature>
<keyword evidence="2" id="KW-0808">Transferase</keyword>
<dbReference type="PANTHER" id="PTHR24346:SF93">
    <property type="entry name" value="NUAK FAMILY SNF1-LIKE KINASE 1"/>
    <property type="match status" value="1"/>
</dbReference>
<evidence type="ECO:0000259" key="8">
    <source>
        <dbReference type="PROSITE" id="PS50011"/>
    </source>
</evidence>
<comment type="caution">
    <text evidence="9">The sequence shown here is derived from an EMBL/GenBank/DDBJ whole genome shotgun (WGS) entry which is preliminary data.</text>
</comment>
<feature type="region of interest" description="Disordered" evidence="7">
    <location>
        <begin position="661"/>
        <end position="742"/>
    </location>
</feature>
<dbReference type="GO" id="GO:0000226">
    <property type="term" value="P:microtubule cytoskeleton organization"/>
    <property type="evidence" value="ECO:0007669"/>
    <property type="project" value="TreeGrafter"/>
</dbReference>
<accession>A0A443SW44</accession>
<proteinExistence type="predicted"/>
<organism evidence="9 10">
    <name type="scientific">Leptotrombidium deliense</name>
    <dbReference type="NCBI Taxonomy" id="299467"/>
    <lineage>
        <taxon>Eukaryota</taxon>
        <taxon>Metazoa</taxon>
        <taxon>Ecdysozoa</taxon>
        <taxon>Arthropoda</taxon>
        <taxon>Chelicerata</taxon>
        <taxon>Arachnida</taxon>
        <taxon>Acari</taxon>
        <taxon>Acariformes</taxon>
        <taxon>Trombidiformes</taxon>
        <taxon>Prostigmata</taxon>
        <taxon>Anystina</taxon>
        <taxon>Parasitengona</taxon>
        <taxon>Trombiculoidea</taxon>
        <taxon>Trombiculidae</taxon>
        <taxon>Leptotrombidium</taxon>
    </lineage>
</organism>
<dbReference type="CDD" id="cd14073">
    <property type="entry name" value="STKc_NUAK"/>
    <property type="match status" value="1"/>
</dbReference>
<keyword evidence="10" id="KW-1185">Reference proteome</keyword>
<feature type="compositionally biased region" description="Basic residues" evidence="7">
    <location>
        <begin position="1009"/>
        <end position="1018"/>
    </location>
</feature>
<evidence type="ECO:0000256" key="7">
    <source>
        <dbReference type="SAM" id="MobiDB-lite"/>
    </source>
</evidence>
<feature type="region of interest" description="Disordered" evidence="7">
    <location>
        <begin position="1371"/>
        <end position="1392"/>
    </location>
</feature>
<dbReference type="InterPro" id="IPR011009">
    <property type="entry name" value="Kinase-like_dom_sf"/>
</dbReference>
<dbReference type="Gene3D" id="1.10.510.10">
    <property type="entry name" value="Transferase(Phosphotransferase) domain 1"/>
    <property type="match status" value="1"/>
</dbReference>
<dbReference type="GO" id="GO:0005524">
    <property type="term" value="F:ATP binding"/>
    <property type="evidence" value="ECO:0007669"/>
    <property type="project" value="UniProtKB-UniRule"/>
</dbReference>
<dbReference type="PROSITE" id="PS00107">
    <property type="entry name" value="PROTEIN_KINASE_ATP"/>
    <property type="match status" value="1"/>
</dbReference>
<dbReference type="InterPro" id="IPR008271">
    <property type="entry name" value="Ser/Thr_kinase_AS"/>
</dbReference>
<feature type="compositionally biased region" description="Low complexity" evidence="7">
    <location>
        <begin position="1438"/>
        <end position="1448"/>
    </location>
</feature>
<dbReference type="FunFam" id="3.30.200.20:FF:000042">
    <property type="entry name" value="Aurora kinase A"/>
    <property type="match status" value="1"/>
</dbReference>
<protein>
    <submittedName>
        <fullName evidence="9">Serine/threonine protein kinase-like protein</fullName>
    </submittedName>
</protein>
<evidence type="ECO:0000256" key="2">
    <source>
        <dbReference type="ARBA" id="ARBA00022679"/>
    </source>
</evidence>
<dbReference type="SMART" id="SM00220">
    <property type="entry name" value="S_TKc"/>
    <property type="match status" value="1"/>
</dbReference>
<dbReference type="GO" id="GO:0005737">
    <property type="term" value="C:cytoplasm"/>
    <property type="evidence" value="ECO:0007669"/>
    <property type="project" value="TreeGrafter"/>
</dbReference>
<feature type="compositionally biased region" description="Low complexity" evidence="7">
    <location>
        <begin position="790"/>
        <end position="800"/>
    </location>
</feature>
<dbReference type="GO" id="GO:0050321">
    <property type="term" value="F:tau-protein kinase activity"/>
    <property type="evidence" value="ECO:0007669"/>
    <property type="project" value="TreeGrafter"/>
</dbReference>
<dbReference type="PROSITE" id="PS50011">
    <property type="entry name" value="PROTEIN_KINASE_DOM"/>
    <property type="match status" value="1"/>
</dbReference>
<evidence type="ECO:0000313" key="10">
    <source>
        <dbReference type="Proteomes" id="UP000288716"/>
    </source>
</evidence>
<evidence type="ECO:0000313" key="9">
    <source>
        <dbReference type="EMBL" id="RWS31729.1"/>
    </source>
</evidence>
<dbReference type="EMBL" id="NCKV01000078">
    <property type="protein sequence ID" value="RWS31729.1"/>
    <property type="molecule type" value="Genomic_DNA"/>
</dbReference>
<feature type="compositionally biased region" description="Basic and acidic residues" evidence="7">
    <location>
        <begin position="714"/>
        <end position="727"/>
    </location>
</feature>
<evidence type="ECO:0000256" key="6">
    <source>
        <dbReference type="PROSITE-ProRule" id="PRU10141"/>
    </source>
</evidence>
<dbReference type="STRING" id="299467.A0A443SW44"/>
<dbReference type="FunFam" id="1.10.510.10:FF:000389">
    <property type="entry name" value="Uncharacterized protein, isoform E"/>
    <property type="match status" value="1"/>
</dbReference>
<feature type="region of interest" description="Disordered" evidence="7">
    <location>
        <begin position="340"/>
        <end position="401"/>
    </location>
</feature>
<name>A0A443SW44_9ACAR</name>
<feature type="compositionally biased region" description="Low complexity" evidence="7">
    <location>
        <begin position="1162"/>
        <end position="1173"/>
    </location>
</feature>
<keyword evidence="4 9" id="KW-0418">Kinase</keyword>
<evidence type="ECO:0000256" key="1">
    <source>
        <dbReference type="ARBA" id="ARBA00022527"/>
    </source>
</evidence>
<dbReference type="SUPFAM" id="SSF56112">
    <property type="entry name" value="Protein kinase-like (PK-like)"/>
    <property type="match status" value="1"/>
</dbReference>
<feature type="compositionally biased region" description="Polar residues" evidence="7">
    <location>
        <begin position="466"/>
        <end position="480"/>
    </location>
</feature>
<gene>
    <name evidence="9" type="ORF">B4U80_05107</name>
</gene>
<dbReference type="PANTHER" id="PTHR24346">
    <property type="entry name" value="MAP/MICROTUBULE AFFINITY-REGULATING KINASE"/>
    <property type="match status" value="1"/>
</dbReference>
<dbReference type="GO" id="GO:0035556">
    <property type="term" value="P:intracellular signal transduction"/>
    <property type="evidence" value="ECO:0007669"/>
    <property type="project" value="TreeGrafter"/>
</dbReference>
<reference evidence="9 10" key="1">
    <citation type="journal article" date="2018" name="Gigascience">
        <title>Genomes of trombidid mites reveal novel predicted allergens and laterally-transferred genes associated with secondary metabolism.</title>
        <authorList>
            <person name="Dong X."/>
            <person name="Chaisiri K."/>
            <person name="Xia D."/>
            <person name="Armstrong S.D."/>
            <person name="Fang Y."/>
            <person name="Donnelly M.J."/>
            <person name="Kadowaki T."/>
            <person name="McGarry J.W."/>
            <person name="Darby A.C."/>
            <person name="Makepeace B.L."/>
        </authorList>
    </citation>
    <scope>NUCLEOTIDE SEQUENCE [LARGE SCALE GENOMIC DNA]</scope>
    <source>
        <strain evidence="9">UoL-UT</strain>
    </source>
</reference>
<feature type="domain" description="Protein kinase" evidence="8">
    <location>
        <begin position="30"/>
        <end position="309"/>
    </location>
</feature>
<dbReference type="InterPro" id="IPR000719">
    <property type="entry name" value="Prot_kinase_dom"/>
</dbReference>
<evidence type="ECO:0000256" key="4">
    <source>
        <dbReference type="ARBA" id="ARBA00022777"/>
    </source>
</evidence>
<feature type="region of interest" description="Disordered" evidence="7">
    <location>
        <begin position="1105"/>
        <end position="1200"/>
    </location>
</feature>
<feature type="region of interest" description="Disordered" evidence="7">
    <location>
        <begin position="781"/>
        <end position="815"/>
    </location>
</feature>
<keyword evidence="3 6" id="KW-0547">Nucleotide-binding</keyword>
<sequence length="1713" mass="191006">MVVQEMSEPEKRADNVGVKRERKHRLKQRFEVRRKLGQGTYGKVQLAINKETGQEVAIKTIKKSKIDSDQDLMRIRREIQIMSSIQHPHIIHIFEGSRCIHCGVKKTLKLLCLIVFENKDKIVLVMQFATGGELYEYVSERKVLNDNEARRIFRQVATAVYYCHKNKVCHRDLKLENILLDEKGNAKIGDFGLSNVFDEKHFLNTFCGSPLYASPEIVRGTPYYGPEVDCWSLGVLLYTLVYGAMPFDGSNFKRLVKQISEANYFEPKQKSDASALIRKLLAVNPAKRATIIDICTDWWVNKGYEHSLLQVAEDLANLTPVRLDLLLALAPVSPSATANDAAIAGQEQTPKKKKSKQKRHEASDESIPCQSSTEISTEVSTDFLTCPEEEEEEQSVDNSSTIEFIPAAEAAALEEAYQNELSELNNKRQASASFDHSQSVTKIPSQVTKKKKPKKTQEDLSPLLSIENQSSGYGSESTILSAKEVKQKSDVSPESNNSLKSITEPKEEITPEKCETIVAETKPEDSRVENNEKLESSQSSVKDDSPKIVSNNETSDILKDKSTLEQKDVISDTTTRESSDITSPKKAQLERKASFSGRAIGKVSIPKFIESKGETDKKPVPSYGSLADVKKAFQKRTDSIDKSKERVVPTYSVGDVKRAFERRTSLPAPPAPLWKNAGDRRQSEAFRTSTLTETPKNEPVKSISAEKPPVPSSTDRKVEEEIKDENCTSKSEINVGAEGSGKDANVSLKAVTKEEIVEQKPSVVESPKPETVTVVKQSVDNENINEKNLESQSSETLSSLVRTQTSEEPQKTVSDTKLIVNKKNEFPPKPLPPLKPKITPLVTAAESLPKISESVPSTPEIPASKAAPITRSYKKVTFTKDGACITETGKIISEKGADGTVTRVEKKSKVTHYPTSGASEGVTRTETKEETISSVEGSFDDDFKSGSLSPPIFGKPSVRRSESASSSGSTDIFDDIFDTWTGDPLFGNFSGKMRSLLQARSPFSNFMRKSNKKPKRRQRTESCERGVGDSATGFTRVGPNLTDHESDTDNEIDSPFSTNVGLWKFLNSNSPSSKFLERHRSMMSKHFGPERDVFPEEFFSSSANRSLSRDRLGSVNSRVPQTPPASFRVVFGTPTTTRRVVTTKQESFESSDGGTEGNTTPRASASASSSSRSTVKPLERNWSRQNSEQKSFEAGDFMDDNSSRRRVEQWLDMNRQGIDIDENHPVSMYSTIRPRMFTRYGRTMSSRFGREADEANKDETASNISYNTTHEYPVGAESNSRPPIRSFETFDMPLRRTYSSSRPMVEMRLAFGGPSIAPIPVGSFISSSPAASSVSDTWESSVTLPESSSLLDQLRTHGYKNLVTQRLSGTKISEPKYNANENTPSGQYKRGKSVLSSSSKRMIVNGACIANGDCLDDTECMKTNRNDNCTSGKDSPVATSSSSATSSMTSAEMIKNLMDRRESSFEECFPATGASSEPVVLQMSEHRKTNLISNQSSNTLNRSVTNSANVDSTTKETVQERILRKSFYSRFNDDRPHHRASSKSRRRFSFVEGEDIDDLLSNFESAQYLRRSVKLPTSLPTTPSVTALSRKPPFLPISQTVNTSNDMFQRMKLKANRVFENMQNRQPIFNEHLSRTLNAEDFAAARRSFLMHRNSLIDGHFLEENNSRLNSEWPFDDENTFINSNQAFRTDHLSSAQKIRKEMEKLNRKANNE</sequence>
<feature type="compositionally biased region" description="Basic and acidic residues" evidence="7">
    <location>
        <begin position="503"/>
        <end position="546"/>
    </location>
</feature>
<feature type="region of interest" description="Disordered" evidence="7">
    <location>
        <begin position="1004"/>
        <end position="1053"/>
    </location>
</feature>
<feature type="region of interest" description="Disordered" evidence="7">
    <location>
        <begin position="429"/>
        <end position="596"/>
    </location>
</feature>
<keyword evidence="1 9" id="KW-0723">Serine/threonine-protein kinase</keyword>
<keyword evidence="5 6" id="KW-0067">ATP-binding</keyword>
<feature type="compositionally biased region" description="Polar residues" evidence="7">
    <location>
        <begin position="429"/>
        <end position="447"/>
    </location>
</feature>
<feature type="compositionally biased region" description="Basic and acidic residues" evidence="7">
    <location>
        <begin position="8"/>
        <end position="19"/>
    </location>
</feature>
<feature type="compositionally biased region" description="Polar residues" evidence="7">
    <location>
        <begin position="492"/>
        <end position="501"/>
    </location>
</feature>
<feature type="compositionally biased region" description="Basic and acidic residues" evidence="7">
    <location>
        <begin position="556"/>
        <end position="579"/>
    </location>
</feature>
<dbReference type="Proteomes" id="UP000288716">
    <property type="component" value="Unassembled WGS sequence"/>
</dbReference>
<feature type="region of interest" description="Disordered" evidence="7">
    <location>
        <begin position="1425"/>
        <end position="1448"/>
    </location>
</feature>
<dbReference type="Pfam" id="PF00069">
    <property type="entry name" value="Pkinase"/>
    <property type="match status" value="1"/>
</dbReference>
<evidence type="ECO:0000256" key="3">
    <source>
        <dbReference type="ARBA" id="ARBA00022741"/>
    </source>
</evidence>
<feature type="compositionally biased region" description="Polar residues" evidence="7">
    <location>
        <begin position="913"/>
        <end position="922"/>
    </location>
</feature>
<dbReference type="VEuPathDB" id="VectorBase:LDEU000312"/>
<evidence type="ECO:0000256" key="5">
    <source>
        <dbReference type="ARBA" id="ARBA00022840"/>
    </source>
</evidence>
<feature type="binding site" evidence="6">
    <location>
        <position position="63"/>
    </location>
    <ligand>
        <name>ATP</name>
        <dbReference type="ChEBI" id="CHEBI:30616"/>
    </ligand>
</feature>
<feature type="compositionally biased region" description="Polar residues" evidence="7">
    <location>
        <begin position="801"/>
        <end position="815"/>
    </location>
</feature>
<feature type="region of interest" description="Disordered" evidence="7">
    <location>
        <begin position="907"/>
        <end position="969"/>
    </location>
</feature>